<feature type="transmembrane region" description="Helical" evidence="5">
    <location>
        <begin position="399"/>
        <end position="428"/>
    </location>
</feature>
<evidence type="ECO:0000256" key="4">
    <source>
        <dbReference type="ARBA" id="ARBA00023136"/>
    </source>
</evidence>
<dbReference type="InterPro" id="IPR001046">
    <property type="entry name" value="NRAMP_fam"/>
</dbReference>
<evidence type="ECO:0000256" key="3">
    <source>
        <dbReference type="ARBA" id="ARBA00022989"/>
    </source>
</evidence>
<proteinExistence type="predicted"/>
<feature type="transmembrane region" description="Helical" evidence="5">
    <location>
        <begin position="503"/>
        <end position="524"/>
    </location>
</feature>
<evidence type="ECO:0000256" key="1">
    <source>
        <dbReference type="ARBA" id="ARBA00004141"/>
    </source>
</evidence>
<dbReference type="RefSeq" id="WP_221031793.1">
    <property type="nucleotide sequence ID" value="NZ_CP139781.1"/>
</dbReference>
<name>A0ABZ1CAH9_9BACT</name>
<feature type="transmembrane region" description="Helical" evidence="5">
    <location>
        <begin position="66"/>
        <end position="89"/>
    </location>
</feature>
<dbReference type="EMBL" id="CP139781">
    <property type="protein sequence ID" value="WRQ88692.1"/>
    <property type="molecule type" value="Genomic_DNA"/>
</dbReference>
<comment type="subcellular location">
    <subcellularLocation>
        <location evidence="1">Membrane</location>
        <topology evidence="1">Multi-pass membrane protein</topology>
    </subcellularLocation>
</comment>
<evidence type="ECO:0000256" key="2">
    <source>
        <dbReference type="ARBA" id="ARBA00022692"/>
    </source>
</evidence>
<reference evidence="6 7" key="2">
    <citation type="submission" date="2023-12" db="EMBL/GenBank/DDBJ databases">
        <title>Description of an unclassified Opitutus bacterium of Verrucomicrobiota.</title>
        <authorList>
            <person name="Zhang D.-F."/>
        </authorList>
    </citation>
    <scope>NUCLEOTIDE SEQUENCE [LARGE SCALE GENOMIC DNA]</scope>
    <source>
        <strain evidence="6 7">WL0086</strain>
    </source>
</reference>
<dbReference type="Pfam" id="PF01566">
    <property type="entry name" value="Nramp"/>
    <property type="match status" value="1"/>
</dbReference>
<evidence type="ECO:0000313" key="7">
    <source>
        <dbReference type="Proteomes" id="UP000738431"/>
    </source>
</evidence>
<organism evidence="6 7">
    <name type="scientific">Actomonas aquatica</name>
    <dbReference type="NCBI Taxonomy" id="2866162"/>
    <lineage>
        <taxon>Bacteria</taxon>
        <taxon>Pseudomonadati</taxon>
        <taxon>Verrucomicrobiota</taxon>
        <taxon>Opitutia</taxon>
        <taxon>Opitutales</taxon>
        <taxon>Opitutaceae</taxon>
        <taxon>Actomonas</taxon>
    </lineage>
</organism>
<feature type="transmembrane region" description="Helical" evidence="5">
    <location>
        <begin position="293"/>
        <end position="313"/>
    </location>
</feature>
<feature type="transmembrane region" description="Helical" evidence="5">
    <location>
        <begin position="251"/>
        <end position="273"/>
    </location>
</feature>
<evidence type="ECO:0000256" key="5">
    <source>
        <dbReference type="SAM" id="Phobius"/>
    </source>
</evidence>
<accession>A0ABZ1CAH9</accession>
<keyword evidence="3 5" id="KW-1133">Transmembrane helix</keyword>
<keyword evidence="7" id="KW-1185">Reference proteome</keyword>
<sequence>MAIDYNVERPEDAALEAAANSGFFGKLGAYAKLSGPGWLQGAITLGGGSLAGSLFIGIVAGPHLLWIQPFAMLCGITMLSAIAYVTLSTGERPMLTVSRHLTPVLAIAWAVATIVANVVFALPQFALATSTFLQNLTPSWADSEVAPWIIGGVLAVTSVGIVWGYESGSKGIRLFELVLKVLVAVVVLSFFLVVGMLVARGQIDVGAVMAGLIPHLSQLHEPTPQLAEIAAATGAHEGLWREIISNSQRDIIIAAGGTAVGINMTFLLPYTLLRRGWQRKHRELSMFDLSLGLFIPFVIATSCLVIAAGSAFYTKTDDVLAPDGSVRPAMVRAYGDSVDKFLKLRDGASFASLDADAKAAARETLAPVDRRMAAMLASRDAGQLSAALAPVLGKAGANLVFGVGVIAMAWSSIIILILMNGLAIGAVFKRDENPTVFRIGTLMPGISGFFAPVIWTGASRAALAIPASVIATTLLPIAYFTFLLLMNSKGALGKDRPSGGVRLVVNLLMAGATSAATLASVWALSNRGTAGTWGLVGLGSLFAIGLISFLRKRNTA</sequence>
<feature type="transmembrane region" description="Helical" evidence="5">
    <location>
        <begin position="101"/>
        <end position="125"/>
    </location>
</feature>
<keyword evidence="4 5" id="KW-0472">Membrane</keyword>
<keyword evidence="2 5" id="KW-0812">Transmembrane</keyword>
<feature type="transmembrane region" description="Helical" evidence="5">
    <location>
        <begin position="145"/>
        <end position="165"/>
    </location>
</feature>
<feature type="transmembrane region" description="Helical" evidence="5">
    <location>
        <begin position="530"/>
        <end position="550"/>
    </location>
</feature>
<dbReference type="Proteomes" id="UP000738431">
    <property type="component" value="Chromosome"/>
</dbReference>
<gene>
    <name evidence="6" type="ORF">K1X11_004700</name>
</gene>
<feature type="transmembrane region" description="Helical" evidence="5">
    <location>
        <begin position="38"/>
        <end position="60"/>
    </location>
</feature>
<feature type="transmembrane region" description="Helical" evidence="5">
    <location>
        <begin position="177"/>
        <end position="199"/>
    </location>
</feature>
<reference evidence="6 7" key="1">
    <citation type="submission" date="2021-08" db="EMBL/GenBank/DDBJ databases">
        <authorList>
            <person name="Zhang D."/>
            <person name="Zhang A."/>
            <person name="Wang L."/>
        </authorList>
    </citation>
    <scope>NUCLEOTIDE SEQUENCE [LARGE SCALE GENOMIC DNA]</scope>
    <source>
        <strain evidence="6 7">WL0086</strain>
    </source>
</reference>
<evidence type="ECO:0000313" key="6">
    <source>
        <dbReference type="EMBL" id="WRQ88692.1"/>
    </source>
</evidence>
<feature type="transmembrane region" description="Helical" evidence="5">
    <location>
        <begin position="435"/>
        <end position="455"/>
    </location>
</feature>
<feature type="transmembrane region" description="Helical" evidence="5">
    <location>
        <begin position="461"/>
        <end position="482"/>
    </location>
</feature>
<protein>
    <submittedName>
        <fullName evidence="6">Divalent metal cation transporter</fullName>
    </submittedName>
</protein>